<feature type="compositionally biased region" description="Low complexity" evidence="1">
    <location>
        <begin position="36"/>
        <end position="52"/>
    </location>
</feature>
<accession>L9L718</accession>
<proteinExistence type="predicted"/>
<feature type="region of interest" description="Disordered" evidence="1">
    <location>
        <begin position="36"/>
        <end position="82"/>
    </location>
</feature>
<name>L9L718_TUPCH</name>
<feature type="region of interest" description="Disordered" evidence="1">
    <location>
        <begin position="677"/>
        <end position="723"/>
    </location>
</feature>
<feature type="signal peptide" evidence="2">
    <location>
        <begin position="1"/>
        <end position="22"/>
    </location>
</feature>
<feature type="compositionally biased region" description="Polar residues" evidence="1">
    <location>
        <begin position="677"/>
        <end position="720"/>
    </location>
</feature>
<reference evidence="4" key="2">
    <citation type="journal article" date="2013" name="Nat. Commun.">
        <title>Genome of the Chinese tree shrew.</title>
        <authorList>
            <person name="Fan Y."/>
            <person name="Huang Z.Y."/>
            <person name="Cao C.C."/>
            <person name="Chen C.S."/>
            <person name="Chen Y.X."/>
            <person name="Fan D.D."/>
            <person name="He J."/>
            <person name="Hou H.L."/>
            <person name="Hu L."/>
            <person name="Hu X.T."/>
            <person name="Jiang X.T."/>
            <person name="Lai R."/>
            <person name="Lang Y.S."/>
            <person name="Liang B."/>
            <person name="Liao S.G."/>
            <person name="Mu D."/>
            <person name="Ma Y.Y."/>
            <person name="Niu Y.Y."/>
            <person name="Sun X.Q."/>
            <person name="Xia J.Q."/>
            <person name="Xiao J."/>
            <person name="Xiong Z.Q."/>
            <person name="Xu L."/>
            <person name="Yang L."/>
            <person name="Zhang Y."/>
            <person name="Zhao W."/>
            <person name="Zhao X.D."/>
            <person name="Zheng Y.T."/>
            <person name="Zhou J.M."/>
            <person name="Zhu Y.B."/>
            <person name="Zhang G.J."/>
            <person name="Wang J."/>
            <person name="Yao Y.G."/>
        </authorList>
    </citation>
    <scope>NUCLEOTIDE SEQUENCE [LARGE SCALE GENOMIC DNA]</scope>
</reference>
<feature type="chain" id="PRO_5004000032" evidence="2">
    <location>
        <begin position="23"/>
        <end position="4274"/>
    </location>
</feature>
<keyword evidence="2" id="KW-0732">Signal</keyword>
<evidence type="ECO:0000256" key="2">
    <source>
        <dbReference type="SAM" id="SignalP"/>
    </source>
</evidence>
<sequence length="4274" mass="473462">MKILVLTATILNFVVYFPYNGSQEIYSQTSQTLSASPLLSSSDSHTESQLSSILRTEENSAHSNSKSADGVTRLSPSLSERNHPETFRASLYNFSPFGDDALSNSLTDQTSASFHYVKGTADHSTQAEVPKNNASVFSDDTSAVSNTISNSASNSQIMQSRMTVSGEKSISAPVSMTTYQYNSDSTFIPHFQKGSKTTQSFESFFPSAGISKTLFVPTPAAYIQNAKNEFTALAGESTITKSNANNLGTGTVIHKNEARPETIFLIDTAALNAEGNIAKTDATNFLDYTTLLDVTDPGNNLIIIDSAYLERYGKSVNNEPDVPKKSSSIVIDATNIKNDGRRTTKVLTHSTSYAKNSNNFESILNAYDKADSKSVMTATDTDAIFNTNPVNATNFLLNNRIYNKSNKIISNSSNNETMIDAAKSKMHVGDLIISKTNDIAFTKHYVNPNPVDPTTNTNFKITWPSKEGTIMENRYTAQIQNISKPENDNTAGTTGFKAPNSIIKYHSYIPANVHIRNDKGKFTFVTTDGTEIIIPVVKEIAKMGQDDGVVEVIFIGLNNSIAEHRRKVYSLKPGADYAQKAGNKINFPSDSTHMFNILLKNKIKPLTMESKKPTNKRSDHRIPTIITANDAKDKMAFERTTASKTANFKSSIIPMVSTPPATVQSAYFNDSSEAGMTRASKVNTAPSDKSTNSVNETTSLSTKDNNADSVASSNPESDSPMNKEHTLSLVAESSKVMSNAQNSGPQTALLIKDNSLAGDWMKTSDTVAEDSHFSNGVIIHNKVSVDPLNIPLKPNFLTADFTTPDDKYHATSNAGKRSASKTDSSELMLNKATMAQEVPTIVISSLPTKVSGIPTPRKWFRSLIDKGMANKESTPSSTVESVMEKDDAIQTKKDLSFTHNFKYSESGDSGFEMNGFVPADSTKSLSQFNIIPRYEVTRSNRDFSISEEENSDVLYVTNPTNDKIHFEPTSTRTAVNDLSESAAVKLNVEAADHTAFLPPRNSISQTGRMEYPMPANIYYDVITDNFLTVTNKNPNGAHDTIKHKLSLSMMDGADLSNDRDGYQTSTAITSSKANRLANKGKMTETKIITIPLDMSTVTDDVPYIDKNTEVIEDMASITATSPIKINIPIVNNVNTLNNEPNKLGDDLTIFRDDPNVSGDNSPLSTADSYTFMKSVVPFNYPQVSKPMRKTPLVDIIRPKSYLYNKVSPTGLTVDVTTASQGDYDTIFNIPRYESEDSSKESITLNYEADPQKEVNSMAEEEGILQGENARDYTYVILRGGDNVPKTNNLAAERYSINSAASLGYPNTMKDESLIFRPMTTLTKENNLDDMDSIFIENEPNTSGSEYISNKYAFELKNKENSPTKKFIPFPIGPNGFVSHMSSYDDEASKSILYKITYPEFGTAENYQTIILRENSDSNIVTPYFKDYPKNVNTQHWKTIAPSLIDASMTFPPEFVERLSTGKEAISVDDVITLPEVSDLGNEKMKHIFGPYTETIVIMEESETFGAVSTDHAMTTTPLKSQGHFYRKNVSSIVPNTAAPKWAHTLTSEKSKVSEDKMDLAKMTPSDELTDLLVQDIGLQYDNNPSEANNNIIRTNAMVSLNLVNTTKGTSNVTIISPTTPDSESKNNEISDTTIPNVNGVLSIKLKFLLIPNQKIPRTTVPLSENDDSLTNTSMTTLEISEQLGKHSTIIDQKGELPKMQSTPQPFSMISFDSLEYPFTFSEKSLTVGTDIPTTGKGVINGKTDTMIFEPNIALKPVLHKKDTNKTSNYDISHQVNQAIIKPSAKEMNTSGIETSAFLSRDKATVEDKFGISQANIPVNLREVNTAKVIPFILKPDAVSAEQKAPGNSKETFYPDFMSSTAKRSKVRARGSFSHDKDNLYKLYNLPLKSILPHTDFVKISNSELDPAFVTGDSSIKMTSESILLNDKIVLPGKESISPDNIISTEDIKNINGKKYEASIKKDNITQYKVTPFTEDFSAESNVIFLSEENNPNNMDVMTIRLDDSTPEYISEKNNFYIREEGGSSTTKIPTFTPGKIYEVSESHAPLPIIQVTENLLKENPTELKTKQKYQMLIFKEHPDSDKEYTAKFYNKAPRTMPHSLTDGNGNFSPKILDDLTLERYSLSGSDIVSFPEDKQIEHIHPPDSESVVTMEERRTLPDETTDFTISSTPKTNRDHLHRNGIPSTAFNVPKETKAIVSSKSEYKQGKTFKTESFHSEDDSTSSAAFNINLDNELPFADERSTSSPFMKTHTMADAIALSSENSYKKGGPMQHYKNNVRTTKFPFLLTTKNGILIPEALTENFNVMRDNPLTDSSKSVLPISEAVSDYPDLIHGTGISENQAIKIHGDLQPQSLKSIIFSTNPTTYIRNYTNHDADSPFTVERETVDVSKIKADAHPQGTIMKIFSSKQISPFSSEIRKMNKLSVEEGTAAKLNKSNITIATGLPPPLEKVLPSTSEPNAFFISSNRGEVNTPEEGHFNLGVSSTMKDNSFSEKFSIASEPQPPPNLNKILSVDSMPSLGKTINSKNNNSTPLGEDTGRDLLHNDPTGSHGLKWKSTPSPSDFTTLVSSSKFSELDPLLTMRKDATKTNNISFEEKNTPTQKNIISPGTNISRKGMLNTIFSKVFVDEDFIDKDITTKNDVIPSKENISDITLEDERIPNNENVISTVFDDRTLRYITNEYVFEPQEEKHNPIVKNTAVSYGPQIDESYPLYSNADAFEHPAKEVSTQMKTEEISIQSSSGEELSSSDLDAVVLKSSTNNLSSKAPRSMNLPLAYTSENFYKFLDETTLERDTLREDDTITILPEDKRMEYSLVSDPEITVTMVQKKLVPHETIKPIVITFPLMTKNQFYRKDTSSGIYNTDTQDKTENLLSSKVNDIKGKINKAKILYSQDNIFSLAEFNAIPDNEPSFINEKAEVLNMASTSLSPVNIINTEADTTESHYEGSDSILPGKDNIKSTGFLALQIPELMLISSASTENTEVSSSASNKPLDNSSVSPIDMFETNSVHGDDVLIKNKTDLRPYSLSSTKLLVGPTTVSNNFTNSKLDSLLSVNKGTNTDISNIKTNEMYSKPQRIIMKAFYPTKISQQRVYEERKIANFSGQEDPAKFNLSHITNVTVLSPVMEKILPSVTELNTFSTSENDIEVHIPEAGNFFPEDASTFKDNHFSVKFDATYVKPQVHPNLNGISSGNYTLTLPEASKLDDQSSSPETTTKKGTITNTSTRTYGLPWKSSFIPFNSTTFMSLSEYFELDPVFKMTKDNTTTNTNIISGERSTPSDKFIISPSKIISTEGLKNTTYNSTVGNKTFIENDIFSRVIFFKQNISEDAHDISLASENISNNENTTHFMPIDRTLKYVADNYVFQGNGPLTEKTKFTNNANVIEYHEPYASASISEHLFQEVPIDLNSRQKHKNLAPEEETPNYDNAATLLKSSTASFITKPLTDRSWNFSSEFLYETILKNGPLTEDNTIIILPKGERMEYPILTDPELTSTIGESRMSTDDIIDPAIITIPLEYKDQFNRRGISSPFYNNDVPNIAKNTVSVRSDTNKLETNLANLSHLQYNIIPSSEFNFIPDNDLLISKDTKGTNNRAPTFSSSINKIASTMADSTGLPTKGSYAGSEAIVAGEDNVKYREFPSLLTTAILTPNSLTENFEISNLMRENSFSESAVTRSKDLEGATEYAGAINIPEQQVIITQTDIHSYPLTWHDSPTGSSFLDIPTDGEVDPFISLNRNIPDSYKTEADKTYSKSQPATTKTFFPKEESHNNVYIIRKIANLSEREDPAAKFELSHFTNTTVFIPDMGKILPSVTESNPLSSSATNIDEESHISEAGILFSGDRIKLKDDFFTINLDDTPFKSQAPSNLKEISSGDSTSTLSEVSKNNNQSFPSRDYITNTAGSISSSPTGSYGLQPTHPSDFKTLMDIPKYSELVLVTTMRKHNTKKTDDNIADEKTIIPKVIVLPITIISEKEMTGIFKGNIFEHKDFTKRKTADDYEIIYLTEDISEMMNGVSSESKIAQENVDHIKRMSKDSDSKHVSNNYVFELDDKANNSFMKVGTLRYVPKTHQSDVQYTIVAASDSLSKITPTEFKSKENYQAVAPKQKNKIFTLDNILFKNFNTDVNTKAHRPITRLLISTNENFPSSLSDKISMVNDTISGNNDTIILSESSDLGNKITEYSIFPDTNSIVAHRTLTTDTTNHAIKNSYKSIGENMSPKIYKKFTPREAEATISSISDFAEDEIDIDITSGSSFSKFPLAQLSSDYMSIIDENTESTISKALNSF</sequence>
<reference evidence="4" key="1">
    <citation type="submission" date="2012-07" db="EMBL/GenBank/DDBJ databases">
        <title>Genome of the Chinese tree shrew, a rising model animal genetically related to primates.</title>
        <authorList>
            <person name="Zhang G."/>
            <person name="Fan Y."/>
            <person name="Yao Y."/>
            <person name="Huang Z."/>
        </authorList>
    </citation>
    <scope>NUCLEOTIDE SEQUENCE [LARGE SCALE GENOMIC DNA]</scope>
</reference>
<feature type="region of interest" description="Disordered" evidence="1">
    <location>
        <begin position="2520"/>
        <end position="2558"/>
    </location>
</feature>
<feature type="compositionally biased region" description="Polar residues" evidence="1">
    <location>
        <begin position="2520"/>
        <end position="2530"/>
    </location>
</feature>
<dbReference type="EMBL" id="KB320495">
    <property type="protein sequence ID" value="ELW70444.1"/>
    <property type="molecule type" value="Genomic_DNA"/>
</dbReference>
<feature type="region of interest" description="Disordered" evidence="1">
    <location>
        <begin position="3195"/>
        <end position="3216"/>
    </location>
</feature>
<dbReference type="InParanoid" id="L9L718"/>
<keyword evidence="4" id="KW-1185">Reference proteome</keyword>
<gene>
    <name evidence="3" type="ORF">TREES_T100019234</name>
</gene>
<dbReference type="Proteomes" id="UP000011518">
    <property type="component" value="Unassembled WGS sequence"/>
</dbReference>
<evidence type="ECO:0000313" key="3">
    <source>
        <dbReference type="EMBL" id="ELW70444.1"/>
    </source>
</evidence>
<feature type="region of interest" description="Disordered" evidence="1">
    <location>
        <begin position="3852"/>
        <end position="3908"/>
    </location>
</feature>
<evidence type="ECO:0000313" key="4">
    <source>
        <dbReference type="Proteomes" id="UP000011518"/>
    </source>
</evidence>
<protein>
    <submittedName>
        <fullName evidence="3">Uncharacterized protein</fullName>
    </submittedName>
</protein>
<organism evidence="3 4">
    <name type="scientific">Tupaia chinensis</name>
    <name type="common">Chinese tree shrew</name>
    <name type="synonym">Tupaia belangeri chinensis</name>
    <dbReference type="NCBI Taxonomy" id="246437"/>
    <lineage>
        <taxon>Eukaryota</taxon>
        <taxon>Metazoa</taxon>
        <taxon>Chordata</taxon>
        <taxon>Craniata</taxon>
        <taxon>Vertebrata</taxon>
        <taxon>Euteleostomi</taxon>
        <taxon>Mammalia</taxon>
        <taxon>Eutheria</taxon>
        <taxon>Euarchontoglires</taxon>
        <taxon>Scandentia</taxon>
        <taxon>Tupaiidae</taxon>
        <taxon>Tupaia</taxon>
    </lineage>
</organism>
<evidence type="ECO:0000256" key="1">
    <source>
        <dbReference type="SAM" id="MobiDB-lite"/>
    </source>
</evidence>
<feature type="region of interest" description="Disordered" evidence="1">
    <location>
        <begin position="2161"/>
        <end position="2185"/>
    </location>
</feature>